<dbReference type="AlphaFoldDB" id="C0NSU4"/>
<feature type="compositionally biased region" description="Basic and acidic residues" evidence="5">
    <location>
        <begin position="536"/>
        <end position="569"/>
    </location>
</feature>
<evidence type="ECO:0000256" key="5">
    <source>
        <dbReference type="SAM" id="MobiDB-lite"/>
    </source>
</evidence>
<evidence type="ECO:0000256" key="2">
    <source>
        <dbReference type="ARBA" id="ARBA00022448"/>
    </source>
</evidence>
<dbReference type="PANTHER" id="PTHR16092">
    <property type="entry name" value="SEC3/SYNTAXIN-RELATED"/>
    <property type="match status" value="1"/>
</dbReference>
<dbReference type="InterPro" id="IPR028258">
    <property type="entry name" value="Sec3-PIP2_bind"/>
</dbReference>
<dbReference type="EMBL" id="GG663370">
    <property type="protein sequence ID" value="EEH05960.1"/>
    <property type="molecule type" value="Genomic_DNA"/>
</dbReference>
<dbReference type="Proteomes" id="UP000001631">
    <property type="component" value="Unassembled WGS sequence"/>
</dbReference>
<accession>C0NSU4</accession>
<name>C0NSU4_AJECG</name>
<dbReference type="SMART" id="SM01313">
    <property type="entry name" value="Sec3-PIP2_bind"/>
    <property type="match status" value="1"/>
</dbReference>
<feature type="compositionally biased region" description="Polar residues" evidence="5">
    <location>
        <begin position="506"/>
        <end position="517"/>
    </location>
</feature>
<feature type="compositionally biased region" description="Polar residues" evidence="5">
    <location>
        <begin position="700"/>
        <end position="719"/>
    </location>
</feature>
<dbReference type="Pfam" id="PF20654">
    <property type="entry name" value="Sec3_C-term"/>
    <property type="match status" value="1"/>
</dbReference>
<feature type="region of interest" description="Disordered" evidence="5">
    <location>
        <begin position="263"/>
        <end position="323"/>
    </location>
</feature>
<feature type="region of interest" description="Disordered" evidence="5">
    <location>
        <begin position="336"/>
        <end position="606"/>
    </location>
</feature>
<dbReference type="VEuPathDB" id="FungiDB:I7I50_06610"/>
<evidence type="ECO:0000313" key="8">
    <source>
        <dbReference type="Proteomes" id="UP000001631"/>
    </source>
</evidence>
<dbReference type="PANTHER" id="PTHR16092:SF14">
    <property type="entry name" value="EXOCYST COMPLEX COMPONENT 1 ISOFORM X1"/>
    <property type="match status" value="1"/>
</dbReference>
<feature type="region of interest" description="Disordered" evidence="5">
    <location>
        <begin position="1"/>
        <end position="40"/>
    </location>
</feature>
<dbReference type="RefSeq" id="XP_045286441.1">
    <property type="nucleotide sequence ID" value="XM_045433273.1"/>
</dbReference>
<feature type="domain" description="Exocyst complex component Sec3 PIP2-binding N-terminal" evidence="6">
    <location>
        <begin position="146"/>
        <end position="247"/>
    </location>
</feature>
<dbReference type="InterPro" id="IPR019160">
    <property type="entry name" value="Sec3_CC"/>
</dbReference>
<feature type="compositionally biased region" description="Basic and acidic residues" evidence="5">
    <location>
        <begin position="583"/>
        <end position="597"/>
    </location>
</feature>
<evidence type="ECO:0000256" key="1">
    <source>
        <dbReference type="ARBA" id="ARBA00006518"/>
    </source>
</evidence>
<dbReference type="Pfam" id="PF09763">
    <property type="entry name" value="Sec3_CC"/>
    <property type="match status" value="1"/>
</dbReference>
<feature type="compositionally biased region" description="Polar residues" evidence="5">
    <location>
        <begin position="676"/>
        <end position="686"/>
    </location>
</feature>
<dbReference type="Pfam" id="PF15277">
    <property type="entry name" value="Sec3-PIP2_bind"/>
    <property type="match status" value="1"/>
</dbReference>
<dbReference type="GO" id="GO:0005886">
    <property type="term" value="C:plasma membrane"/>
    <property type="evidence" value="ECO:0007669"/>
    <property type="project" value="TreeGrafter"/>
</dbReference>
<feature type="compositionally biased region" description="Polar residues" evidence="5">
    <location>
        <begin position="299"/>
        <end position="308"/>
    </location>
</feature>
<evidence type="ECO:0000256" key="3">
    <source>
        <dbReference type="ARBA" id="ARBA00022483"/>
    </source>
</evidence>
<dbReference type="GO" id="GO:0006887">
    <property type="term" value="P:exocytosis"/>
    <property type="evidence" value="ECO:0007669"/>
    <property type="project" value="UniProtKB-KW"/>
</dbReference>
<dbReference type="Gene3D" id="2.30.29.90">
    <property type="match status" value="1"/>
</dbReference>
<feature type="compositionally biased region" description="Polar residues" evidence="5">
    <location>
        <begin position="366"/>
        <end position="388"/>
    </location>
</feature>
<evidence type="ECO:0000259" key="6">
    <source>
        <dbReference type="SMART" id="SM01313"/>
    </source>
</evidence>
<feature type="compositionally biased region" description="Pro residues" evidence="5">
    <location>
        <begin position="392"/>
        <end position="402"/>
    </location>
</feature>
<protein>
    <recommendedName>
        <fullName evidence="6">Exocyst complex component Sec3 PIP2-binding N-terminal domain-containing protein</fullName>
    </recommendedName>
</protein>
<evidence type="ECO:0000313" key="7">
    <source>
        <dbReference type="EMBL" id="EEH05960.1"/>
    </source>
</evidence>
<dbReference type="STRING" id="447093.C0NSU4"/>
<feature type="compositionally biased region" description="Basic and acidic residues" evidence="5">
    <location>
        <begin position="735"/>
        <end position="745"/>
    </location>
</feature>
<feature type="compositionally biased region" description="Polar residues" evidence="5">
    <location>
        <begin position="343"/>
        <end position="359"/>
    </location>
</feature>
<dbReference type="FunCoup" id="C0NSU4">
    <property type="interactions" value="55"/>
</dbReference>
<keyword evidence="4" id="KW-0175">Coiled coil</keyword>
<dbReference type="InterPro" id="IPR048628">
    <property type="entry name" value="Sec3_C"/>
</dbReference>
<dbReference type="GO" id="GO:0000145">
    <property type="term" value="C:exocyst"/>
    <property type="evidence" value="ECO:0007669"/>
    <property type="project" value="InterPro"/>
</dbReference>
<feature type="compositionally biased region" description="Polar residues" evidence="5">
    <location>
        <begin position="403"/>
        <end position="418"/>
    </location>
</feature>
<proteinExistence type="inferred from homology"/>
<evidence type="ECO:0000256" key="4">
    <source>
        <dbReference type="ARBA" id="ARBA00023054"/>
    </source>
</evidence>
<dbReference type="GeneID" id="69039240"/>
<comment type="similarity">
    <text evidence="1">Belongs to the SEC3 family.</text>
</comment>
<keyword evidence="2" id="KW-0813">Transport</keyword>
<reference evidence="7" key="1">
    <citation type="submission" date="2009-02" db="EMBL/GenBank/DDBJ databases">
        <title>The Genome Sequence of Ajellomyces capsulatus strain G186AR.</title>
        <authorList>
            <consortium name="The Broad Institute Genome Sequencing Platform"/>
            <person name="Champion M."/>
            <person name="Cuomo C."/>
            <person name="Ma L.-J."/>
            <person name="Henn M.R."/>
            <person name="Sil A."/>
            <person name="Goldman B."/>
            <person name="Young S.K."/>
            <person name="Kodira C.D."/>
            <person name="Zeng Q."/>
            <person name="Koehrsen M."/>
            <person name="Alvarado L."/>
            <person name="Berlin A."/>
            <person name="Borenstein D."/>
            <person name="Chen Z."/>
            <person name="Engels R."/>
            <person name="Freedman E."/>
            <person name="Gellesch M."/>
            <person name="Goldberg J."/>
            <person name="Griggs A."/>
            <person name="Gujja S."/>
            <person name="Heiman D."/>
            <person name="Hepburn T."/>
            <person name="Howarth C."/>
            <person name="Jen D."/>
            <person name="Larson L."/>
            <person name="Lewis B."/>
            <person name="Mehta T."/>
            <person name="Park D."/>
            <person name="Pearson M."/>
            <person name="Roberts A."/>
            <person name="Saif S."/>
            <person name="Shea T."/>
            <person name="Shenoy N."/>
            <person name="Sisk P."/>
            <person name="Stolte C."/>
            <person name="Sykes S."/>
            <person name="Walk T."/>
            <person name="White J."/>
            <person name="Yandava C."/>
            <person name="Klein B."/>
            <person name="McEwen J.G."/>
            <person name="Puccia R."/>
            <person name="Goldman G.H."/>
            <person name="Felipe M.S."/>
            <person name="Nino-Vega G."/>
            <person name="San-Blas G."/>
            <person name="Taylor J."/>
            <person name="Mendoza L."/>
            <person name="Galagan J."/>
            <person name="Nusbaum C."/>
            <person name="Birren B."/>
        </authorList>
    </citation>
    <scope>NUCLEOTIDE SEQUENCE</scope>
    <source>
        <strain evidence="7">G186AR</strain>
    </source>
</reference>
<gene>
    <name evidence="7" type="ORF">HCBG_06224</name>
</gene>
<sequence length="1494" mass="166522">MNSRDRPRGLPSNVSPTRERRPMAGVRNGSNTNPAPTGMSRAERFDDEKRRLIQCCFGKQDVDGSGGLPYIGIDRRILVVMQRIGSICNGSKHLTDNAYGTYLKDTALPEKIFTFYWILESYITHIRITEDAAYPSTPAPPSSPPENKKPRLIIVSVRKSGRVRMHKARENNDGTFSIGKTWLLDDLSHIQIYEHMPASSNSEQQQKIWASNVGFVVTVSKPYYWQAATPKERDFFIGSLVKIYKKYTGGRVPELLGFDSRDRDTITGTVAPGAQNGPSPGSRGLPLDRPDGSGPQARPAQNQSNTPQPLYPTNHFPSRDGAREPRIQTSQEQFLHAPPGQDEGQSPHSEFASSKTPQQEGFRGDLSSNPTASSTLNSHTPTPFQAAQSPRARPPGISPAPNPLSSSTGNQARSQFVNENGIRPARTPAPSDNVRSIENTRKSKPTPLGAFEHSAPATLQRPPTSKGSSEEQGIKSKTEGRFIAPFTPENHRNLDARSLSRGSEKSLGTSESASAQRQVPMLRRSGSGDFSINTKSDTRTVNEPEEVVKKSSPDARESPIVREISDIPRKLSSSTTPISLAESLEKPLTEEKGETHRPGLGPMVKKKPAELASTLRKAATAYSAFKPRPGGAADRLLASKGKSGEEPDGITGVIPAPQSRTMTDDSVKTTVPPWTEPSTKDTQSIVPPTEISKAEEVANVQVTETALQPQPSKGISTPIASPPEIASSKVSPSQAERRRPRREDNTANYCTALAIDPSLLEGRGASFDDILSDIGWHGKLSEDKRVDDLEADVRREIGRVQASSWLGHLEQQEGKTLVDDVAYIEAQSQGLQVQTANQKLLQNELQNLLKTISISSVDLRPLREASLSSTDGVEEAESSLAILYKAMVMIDPDIRINKRRLADAAGDRGAIGIYADAEVGQMRAVKEKKGEYRDEAQLFLQRLKQYMGLSFKIAEQKAMDLISSSKSGKIFLGAHDTARQELWMYNAFMLFAREVSTADWTAITTQYEQQMKKTYQNEFRDNIMAWKREGRKPSGDDQELLFTHHDKERDGEGITTAARKLTVRRGKTVRVAGTSRMPVTDKSDGKIEAYEVFGGSLEDTTKLIAAEQNFVVKFFHMTSLSSIEFQDLILTARPADRRLPNLNINEFYDPDREMAKKVEQIMEEIFSSWITDIQNLAEWSIRTDPLQGVGILLALERKLSTFDETSQEFIAHSLQKIHSRLMGLFNQFVDEQIRAIEETKVMVNKRKGVISFMRIFPNFSASIESMLPLASQESFDIRSCVNDAYERINRAMWDSLKFIAKEGPGQQHVASGGGQDPEDKEALNYHILLIENMNNYIEEVDCRDNMILAEWKDRAAHDLHEHLRLYIDAVIRRPLGKMLDFIESTESLLQTAATPTDIALRASHSRIFAKKLLTSYDAKELRRGIDALKKRIEKHFGDVDDSGVSRSLVAKVLKECETQYSELHDRMRHIIDLVYEGQMELEWRKEEAITMFKR</sequence>
<organism evidence="7 8">
    <name type="scientific">Ajellomyces capsulatus (strain G186AR / H82 / ATCC MYA-2454 / RMSCC 2432)</name>
    <name type="common">Darling's disease fungus</name>
    <name type="synonym">Histoplasma capsulatum</name>
    <dbReference type="NCBI Taxonomy" id="447093"/>
    <lineage>
        <taxon>Eukaryota</taxon>
        <taxon>Fungi</taxon>
        <taxon>Dikarya</taxon>
        <taxon>Ascomycota</taxon>
        <taxon>Pezizomycotina</taxon>
        <taxon>Eurotiomycetes</taxon>
        <taxon>Eurotiomycetidae</taxon>
        <taxon>Onygenales</taxon>
        <taxon>Ajellomycetaceae</taxon>
        <taxon>Histoplasma</taxon>
    </lineage>
</organism>
<dbReference type="HOGENOM" id="CLU_002075_1_0_1"/>
<dbReference type="GO" id="GO:0005546">
    <property type="term" value="F:phosphatidylinositol-4,5-bisphosphate binding"/>
    <property type="evidence" value="ECO:0007669"/>
    <property type="project" value="TreeGrafter"/>
</dbReference>
<keyword evidence="8" id="KW-1185">Reference proteome</keyword>
<feature type="compositionally biased region" description="Basic and acidic residues" evidence="5">
    <location>
        <begin position="468"/>
        <end position="480"/>
    </location>
</feature>
<dbReference type="FunFam" id="2.30.29.90:FF:000003">
    <property type="entry name" value="Exocyst complex component Sec3"/>
    <property type="match status" value="1"/>
</dbReference>
<dbReference type="CDD" id="cd13315">
    <property type="entry name" value="PH_Sec3"/>
    <property type="match status" value="1"/>
</dbReference>
<dbReference type="InParanoid" id="C0NSU4"/>
<feature type="region of interest" description="Disordered" evidence="5">
    <location>
        <begin position="622"/>
        <end position="745"/>
    </location>
</feature>
<dbReference type="GO" id="GO:0006893">
    <property type="term" value="P:Golgi to plasma membrane transport"/>
    <property type="evidence" value="ECO:0007669"/>
    <property type="project" value="TreeGrafter"/>
</dbReference>
<keyword evidence="3" id="KW-0268">Exocytosis</keyword>